<protein>
    <submittedName>
        <fullName evidence="10">Sugar:proton symporter</fullName>
    </submittedName>
</protein>
<keyword evidence="1" id="KW-0813">Transport</keyword>
<feature type="transmembrane region" description="Helical" evidence="9">
    <location>
        <begin position="310"/>
        <end position="327"/>
    </location>
</feature>
<keyword evidence="2" id="KW-1003">Cell membrane</keyword>
<dbReference type="Pfam" id="PF06379">
    <property type="entry name" value="RhaT"/>
    <property type="match status" value="1"/>
</dbReference>
<feature type="transmembrane region" description="Helical" evidence="9">
    <location>
        <begin position="6"/>
        <end position="24"/>
    </location>
</feature>
<feature type="transmembrane region" description="Helical" evidence="9">
    <location>
        <begin position="339"/>
        <end position="359"/>
    </location>
</feature>
<dbReference type="InterPro" id="IPR004673">
    <property type="entry name" value="L-rhamnose-proton_sym_RhaT"/>
</dbReference>
<feature type="transmembrane region" description="Helical" evidence="9">
    <location>
        <begin position="186"/>
        <end position="207"/>
    </location>
</feature>
<evidence type="ECO:0000256" key="5">
    <source>
        <dbReference type="ARBA" id="ARBA00022692"/>
    </source>
</evidence>
<dbReference type="AlphaFoldDB" id="A0A0T5VP98"/>
<dbReference type="GO" id="GO:0015293">
    <property type="term" value="F:symporter activity"/>
    <property type="evidence" value="ECO:0007669"/>
    <property type="project" value="UniProtKB-KW"/>
</dbReference>
<evidence type="ECO:0000256" key="3">
    <source>
        <dbReference type="ARBA" id="ARBA00022519"/>
    </source>
</evidence>
<feature type="transmembrane region" description="Helical" evidence="9">
    <location>
        <begin position="139"/>
        <end position="158"/>
    </location>
</feature>
<gene>
    <name evidence="10" type="ORF">ASU31_11900</name>
</gene>
<dbReference type="OrthoDB" id="9790043at2"/>
<feature type="transmembrane region" description="Helical" evidence="9">
    <location>
        <begin position="238"/>
        <end position="258"/>
    </location>
</feature>
<dbReference type="RefSeq" id="WP_057932528.1">
    <property type="nucleotide sequence ID" value="NZ_LMZQ01000007.1"/>
</dbReference>
<reference evidence="10 11" key="1">
    <citation type="submission" date="2015-11" db="EMBL/GenBank/DDBJ databases">
        <title>Sequence of Pedobacter ginsenosidimutans.</title>
        <authorList>
            <person name="Carson E."/>
            <person name="Keyser V."/>
            <person name="Newman J."/>
            <person name="Miller J."/>
        </authorList>
    </citation>
    <scope>NUCLEOTIDE SEQUENCE [LARGE SCALE GENOMIC DNA]</scope>
    <source>
        <strain evidence="10 11">KACC 14530</strain>
    </source>
</reference>
<evidence type="ECO:0000256" key="2">
    <source>
        <dbReference type="ARBA" id="ARBA00022475"/>
    </source>
</evidence>
<keyword evidence="6" id="KW-0769">Symport</keyword>
<evidence type="ECO:0000256" key="7">
    <source>
        <dbReference type="ARBA" id="ARBA00022989"/>
    </source>
</evidence>
<keyword evidence="7 9" id="KW-1133">Transmembrane helix</keyword>
<accession>A0A0T5VP98</accession>
<name>A0A0T5VP98_9SPHI</name>
<organism evidence="10 11">
    <name type="scientific">Pedobacter ginsenosidimutans</name>
    <dbReference type="NCBI Taxonomy" id="687842"/>
    <lineage>
        <taxon>Bacteria</taxon>
        <taxon>Pseudomonadati</taxon>
        <taxon>Bacteroidota</taxon>
        <taxon>Sphingobacteriia</taxon>
        <taxon>Sphingobacteriales</taxon>
        <taxon>Sphingobacteriaceae</taxon>
        <taxon>Pedobacter</taxon>
    </lineage>
</organism>
<dbReference type="EMBL" id="LMZQ01000007">
    <property type="protein sequence ID" value="KRT15687.1"/>
    <property type="molecule type" value="Genomic_DNA"/>
</dbReference>
<comment type="caution">
    <text evidence="10">The sequence shown here is derived from an EMBL/GenBank/DDBJ whole genome shotgun (WGS) entry which is preliminary data.</text>
</comment>
<evidence type="ECO:0000256" key="9">
    <source>
        <dbReference type="SAM" id="Phobius"/>
    </source>
</evidence>
<evidence type="ECO:0000256" key="6">
    <source>
        <dbReference type="ARBA" id="ARBA00022847"/>
    </source>
</evidence>
<evidence type="ECO:0000256" key="4">
    <source>
        <dbReference type="ARBA" id="ARBA00022597"/>
    </source>
</evidence>
<feature type="transmembrane region" description="Helical" evidence="9">
    <location>
        <begin position="279"/>
        <end position="298"/>
    </location>
</feature>
<keyword evidence="5 9" id="KW-0812">Transmembrane</keyword>
<dbReference type="Proteomes" id="UP000051950">
    <property type="component" value="Unassembled WGS sequence"/>
</dbReference>
<keyword evidence="4" id="KW-0762">Sugar transport</keyword>
<keyword evidence="11" id="KW-1185">Reference proteome</keyword>
<dbReference type="NCBIfam" id="NF010024">
    <property type="entry name" value="PRK13499.1-4"/>
    <property type="match status" value="1"/>
</dbReference>
<feature type="transmembrane region" description="Helical" evidence="9">
    <location>
        <begin position="36"/>
        <end position="57"/>
    </location>
</feature>
<feature type="transmembrane region" description="Helical" evidence="9">
    <location>
        <begin position="69"/>
        <end position="90"/>
    </location>
</feature>
<keyword evidence="8 9" id="KW-0472">Membrane</keyword>
<evidence type="ECO:0000256" key="1">
    <source>
        <dbReference type="ARBA" id="ARBA00022448"/>
    </source>
</evidence>
<evidence type="ECO:0000313" key="10">
    <source>
        <dbReference type="EMBL" id="KRT15687.1"/>
    </source>
</evidence>
<evidence type="ECO:0000256" key="8">
    <source>
        <dbReference type="ARBA" id="ARBA00023136"/>
    </source>
</evidence>
<keyword evidence="3" id="KW-0997">Cell inner membrane</keyword>
<evidence type="ECO:0000313" key="11">
    <source>
        <dbReference type="Proteomes" id="UP000051950"/>
    </source>
</evidence>
<sequence>MQAILGVIFHFFGGFASGSFYIPYKKVKGWAWESYWIVGGIFSWLIVPPLAAFLTIPNFTAIITSTNGSILWLTYFFGVLWGVGGLTYGLGVRYLGVSLGSSIILGLCMVLGSILPSIYFDFFPQVGKDTFTMFLHTDWGRMVLLGLLVCVVGIVICGKAGMMKEKEMKSGITDPHGMEVKTEYKFGLGLFVGIVSGVLSACFNFGIEAGKPMADAANAIWKAANPAETGNFLFQNNVTYVIVLWGGLTTNFIWCMVLNARNKTFGDYTNAKTPLLKNYIFSALAGTTWFLQFFFYGMGESKMGNGASSWILHMAFIILIANVWGLVLKEWKGVSRKTLITVLAGILTIIISVLIVGYGNSIKG</sequence>
<dbReference type="STRING" id="687842.ASU31_11900"/>
<dbReference type="GO" id="GO:0015153">
    <property type="term" value="F:rhamnose transmembrane transporter activity"/>
    <property type="evidence" value="ECO:0007669"/>
    <property type="project" value="InterPro"/>
</dbReference>
<proteinExistence type="predicted"/>
<feature type="transmembrane region" description="Helical" evidence="9">
    <location>
        <begin position="97"/>
        <end position="119"/>
    </location>
</feature>
<dbReference type="GO" id="GO:0016020">
    <property type="term" value="C:membrane"/>
    <property type="evidence" value="ECO:0007669"/>
    <property type="project" value="InterPro"/>
</dbReference>